<evidence type="ECO:0000256" key="7">
    <source>
        <dbReference type="ARBA" id="ARBA00022806"/>
    </source>
</evidence>
<evidence type="ECO:0000256" key="1">
    <source>
        <dbReference type="ARBA" id="ARBA00006847"/>
    </source>
</evidence>
<dbReference type="GO" id="GO:0003676">
    <property type="term" value="F:nucleic acid binding"/>
    <property type="evidence" value="ECO:0007669"/>
    <property type="project" value="InterPro"/>
</dbReference>
<comment type="similarity">
    <text evidence="2">In the central section; belongs to the CRISPR-associated helicase Cas3 family.</text>
</comment>
<dbReference type="NCBIfam" id="TIGR01596">
    <property type="entry name" value="cas3_HD"/>
    <property type="match status" value="1"/>
</dbReference>
<gene>
    <name evidence="14" type="ORF">SAMN05660836_01419</name>
</gene>
<dbReference type="GO" id="GO:0004518">
    <property type="term" value="F:nuclease activity"/>
    <property type="evidence" value="ECO:0007669"/>
    <property type="project" value="UniProtKB-KW"/>
</dbReference>
<evidence type="ECO:0000256" key="9">
    <source>
        <dbReference type="ARBA" id="ARBA00023118"/>
    </source>
</evidence>
<dbReference type="SUPFAM" id="SSF109604">
    <property type="entry name" value="HD-domain/PDEase-like"/>
    <property type="match status" value="1"/>
</dbReference>
<dbReference type="InterPro" id="IPR011545">
    <property type="entry name" value="DEAD/DEAH_box_helicase_dom"/>
</dbReference>
<feature type="domain" description="Helicase C-terminal" evidence="12">
    <location>
        <begin position="466"/>
        <end position="623"/>
    </location>
</feature>
<dbReference type="GO" id="GO:0005829">
    <property type="term" value="C:cytosol"/>
    <property type="evidence" value="ECO:0007669"/>
    <property type="project" value="TreeGrafter"/>
</dbReference>
<accession>A0A1I4TN70</accession>
<dbReference type="InterPro" id="IPR038257">
    <property type="entry name" value="CRISPR-assoc_Cas3_HD_sf"/>
</dbReference>
<evidence type="ECO:0000313" key="14">
    <source>
        <dbReference type="EMBL" id="SFM78071.1"/>
    </source>
</evidence>
<protein>
    <submittedName>
        <fullName evidence="14">CRISPR-associated helicase, Cas3 family</fullName>
    </submittedName>
</protein>
<dbReference type="GO" id="GO:0016787">
    <property type="term" value="F:hydrolase activity"/>
    <property type="evidence" value="ECO:0007669"/>
    <property type="project" value="UniProtKB-KW"/>
</dbReference>
<comment type="similarity">
    <text evidence="1">In the N-terminal section; belongs to the CRISPR-associated nuclease Cas3-HD family.</text>
</comment>
<keyword evidence="15" id="KW-1185">Reference proteome</keyword>
<dbReference type="PANTHER" id="PTHR47959:SF16">
    <property type="entry name" value="CRISPR-ASSOCIATED NUCLEASE_HELICASE CAS3-RELATED"/>
    <property type="match status" value="1"/>
</dbReference>
<dbReference type="PANTHER" id="PTHR47959">
    <property type="entry name" value="ATP-DEPENDENT RNA HELICASE RHLE-RELATED"/>
    <property type="match status" value="1"/>
</dbReference>
<dbReference type="Gene3D" id="1.10.3210.30">
    <property type="match status" value="1"/>
</dbReference>
<dbReference type="OrthoDB" id="9810236at2"/>
<dbReference type="EMBL" id="FOUU01000004">
    <property type="protein sequence ID" value="SFM78071.1"/>
    <property type="molecule type" value="Genomic_DNA"/>
</dbReference>
<dbReference type="NCBIfam" id="TIGR01587">
    <property type="entry name" value="cas3_core"/>
    <property type="match status" value="1"/>
</dbReference>
<dbReference type="PROSITE" id="PS51194">
    <property type="entry name" value="HELICASE_CTER"/>
    <property type="match status" value="1"/>
</dbReference>
<feature type="domain" description="Helicase ATP-binding" evidence="11">
    <location>
        <begin position="248"/>
        <end position="439"/>
    </location>
</feature>
<evidence type="ECO:0000256" key="2">
    <source>
        <dbReference type="ARBA" id="ARBA00009046"/>
    </source>
</evidence>
<dbReference type="GO" id="GO:0005524">
    <property type="term" value="F:ATP binding"/>
    <property type="evidence" value="ECO:0007669"/>
    <property type="project" value="UniProtKB-KW"/>
</dbReference>
<dbReference type="Pfam" id="PF00270">
    <property type="entry name" value="DEAD"/>
    <property type="match status" value="1"/>
</dbReference>
<dbReference type="InterPro" id="IPR006483">
    <property type="entry name" value="CRISPR-assoc_Cas3_HD"/>
</dbReference>
<evidence type="ECO:0000256" key="4">
    <source>
        <dbReference type="ARBA" id="ARBA00022723"/>
    </source>
</evidence>
<keyword evidence="9" id="KW-0051">Antiviral defense</keyword>
<dbReference type="InterPro" id="IPR054712">
    <property type="entry name" value="Cas3-like_dom"/>
</dbReference>
<dbReference type="STRING" id="39841.SAMN05660836_01419"/>
<dbReference type="SUPFAM" id="SSF52540">
    <property type="entry name" value="P-loop containing nucleoside triphosphate hydrolases"/>
    <property type="match status" value="1"/>
</dbReference>
<dbReference type="GO" id="GO:0046872">
    <property type="term" value="F:metal ion binding"/>
    <property type="evidence" value="ECO:0007669"/>
    <property type="project" value="UniProtKB-KW"/>
</dbReference>
<dbReference type="RefSeq" id="WP_093394580.1">
    <property type="nucleotide sequence ID" value="NZ_FOUU01000004.1"/>
</dbReference>
<dbReference type="Gene3D" id="3.40.50.300">
    <property type="entry name" value="P-loop containing nucleotide triphosphate hydrolases"/>
    <property type="match status" value="2"/>
</dbReference>
<dbReference type="SMART" id="SM00487">
    <property type="entry name" value="DEXDc"/>
    <property type="match status" value="1"/>
</dbReference>
<dbReference type="Proteomes" id="UP000199611">
    <property type="component" value="Unassembled WGS sequence"/>
</dbReference>
<evidence type="ECO:0000259" key="12">
    <source>
        <dbReference type="PROSITE" id="PS51194"/>
    </source>
</evidence>
<keyword evidence="3" id="KW-0540">Nuclease</keyword>
<keyword evidence="7" id="KW-0347">Helicase</keyword>
<dbReference type="AlphaFoldDB" id="A0A1I4TN70"/>
<evidence type="ECO:0000259" key="11">
    <source>
        <dbReference type="PROSITE" id="PS51192"/>
    </source>
</evidence>
<comment type="similarity">
    <text evidence="10">Belongs to the DEAD box helicase family.</text>
</comment>
<evidence type="ECO:0000313" key="15">
    <source>
        <dbReference type="Proteomes" id="UP000199611"/>
    </source>
</evidence>
<dbReference type="InterPro" id="IPR006474">
    <property type="entry name" value="Helicase_Cas3_CRISPR-ass_core"/>
</dbReference>
<dbReference type="InterPro" id="IPR050079">
    <property type="entry name" value="DEAD_box_RNA_helicase"/>
</dbReference>
<reference evidence="15" key="1">
    <citation type="submission" date="2016-10" db="EMBL/GenBank/DDBJ databases">
        <authorList>
            <person name="Varghese N."/>
            <person name="Submissions S."/>
        </authorList>
    </citation>
    <scope>NUCLEOTIDE SEQUENCE [LARGE SCALE GENOMIC DNA]</scope>
    <source>
        <strain evidence="15">DSM 9990</strain>
    </source>
</reference>
<evidence type="ECO:0000256" key="10">
    <source>
        <dbReference type="ARBA" id="ARBA00038437"/>
    </source>
</evidence>
<keyword evidence="6" id="KW-0378">Hydrolase</keyword>
<dbReference type="Pfam" id="PF22590">
    <property type="entry name" value="Cas3-like_C_2"/>
    <property type="match status" value="1"/>
</dbReference>
<dbReference type="PROSITE" id="PS51192">
    <property type="entry name" value="HELICASE_ATP_BIND_1"/>
    <property type="match status" value="1"/>
</dbReference>
<proteinExistence type="inferred from homology"/>
<dbReference type="Pfam" id="PF18019">
    <property type="entry name" value="Cas3_HD"/>
    <property type="match status" value="1"/>
</dbReference>
<evidence type="ECO:0000256" key="5">
    <source>
        <dbReference type="ARBA" id="ARBA00022741"/>
    </source>
</evidence>
<organism evidence="14 15">
    <name type="scientific">Thermodesulforhabdus norvegica</name>
    <dbReference type="NCBI Taxonomy" id="39841"/>
    <lineage>
        <taxon>Bacteria</taxon>
        <taxon>Pseudomonadati</taxon>
        <taxon>Thermodesulfobacteriota</taxon>
        <taxon>Syntrophobacteria</taxon>
        <taxon>Syntrophobacterales</taxon>
        <taxon>Thermodesulforhabdaceae</taxon>
        <taxon>Thermodesulforhabdus</taxon>
    </lineage>
</organism>
<evidence type="ECO:0000256" key="3">
    <source>
        <dbReference type="ARBA" id="ARBA00022722"/>
    </source>
</evidence>
<name>A0A1I4TN70_9BACT</name>
<keyword evidence="8" id="KW-0067">ATP-binding</keyword>
<evidence type="ECO:0000259" key="13">
    <source>
        <dbReference type="PROSITE" id="PS51643"/>
    </source>
</evidence>
<dbReference type="PROSITE" id="PS51643">
    <property type="entry name" value="HD_CAS3"/>
    <property type="match status" value="1"/>
</dbReference>
<sequence length="759" mass="87203">MARQQLLAKSGDPPIPLSEHLKDVSEYCREITEAYSVHWEKLLGSEGARKVSEALVIAGLSHDIGKCAEGFQRSLKDRQKAWNFRHEVLSAAFLLACKFPDYVTQKLAFTAVLTHHRDLSDNNLLIDSGLLPLPTPEFVNEAKEKFLQRLGEMAASWDWLRSFLSSRNEFMGIKLPERLKSVPFPEKYLSDLREELLRSRSFYDASSLPFVLLRGWLMAADHAVSAGIKNLRTELFPGKMPPSRRFQEEVGNHRGHAFLEAPTGSGKTLAAIKWALRNRKKGERIFYLLPYQASIEAMADKLEEFFGKENVAVLHARALDYAFRDYFERTEDYHTAYSMAKIDKELNRLAHKPLKLATPFQLMKWLFGIRRWEMGLSEMVGGIFVFDEIHAYDAHVVALIVEMVRLLGQLGGRFLFMSATFPEFLKELLRDALQGDIPVFRVKPEDEWSRMFLQKARHRIFWRNEPLERMLPDIIERAEKGAKVLVVANRVAQAQALYRELAEAVPGVYLLHSRFTHQDRVTLERQIIKSLQKKHDLDLRILVATQVVEVSLDVSFDTLFTEIAPVDDLLQRFGRVNRYGEHAEAVNIYVATNFDENKLKHVYDLQRIKDTASKGPDNGSELTVPVMSEWITGVYSWGWTEGENRRFCQARKSFLRVLQYLKPIMHMDEGSEDFRGLFKAVEILPIQLFQEYQEHRQAGKHLIANQLLVPISLGTCWKLRSEGRLKTLSDGLLIADAGYDPKLGLLPEDSPRKDQSFLL</sequence>
<feature type="domain" description="HD Cas3-type" evidence="13">
    <location>
        <begin position="10"/>
        <end position="223"/>
    </location>
</feature>
<dbReference type="GO" id="GO:0003724">
    <property type="term" value="F:RNA helicase activity"/>
    <property type="evidence" value="ECO:0007669"/>
    <property type="project" value="TreeGrafter"/>
</dbReference>
<evidence type="ECO:0000256" key="6">
    <source>
        <dbReference type="ARBA" id="ARBA00022801"/>
    </source>
</evidence>
<dbReference type="InterPro" id="IPR001650">
    <property type="entry name" value="Helicase_C-like"/>
</dbReference>
<dbReference type="InterPro" id="IPR014001">
    <property type="entry name" value="Helicase_ATP-bd"/>
</dbReference>
<dbReference type="GO" id="GO:0051607">
    <property type="term" value="P:defense response to virus"/>
    <property type="evidence" value="ECO:0007669"/>
    <property type="project" value="UniProtKB-KW"/>
</dbReference>
<dbReference type="InterPro" id="IPR027417">
    <property type="entry name" value="P-loop_NTPase"/>
</dbReference>
<keyword evidence="4" id="KW-0479">Metal-binding</keyword>
<dbReference type="CDD" id="cd09641">
    <property type="entry name" value="Cas3''_I"/>
    <property type="match status" value="1"/>
</dbReference>
<evidence type="ECO:0000256" key="8">
    <source>
        <dbReference type="ARBA" id="ARBA00022840"/>
    </source>
</evidence>
<dbReference type="SMART" id="SM00490">
    <property type="entry name" value="HELICc"/>
    <property type="match status" value="1"/>
</dbReference>
<keyword evidence="5" id="KW-0547">Nucleotide-binding</keyword>